<evidence type="ECO:0000313" key="1">
    <source>
        <dbReference type="EMBL" id="KAJ4722612.1"/>
    </source>
</evidence>
<gene>
    <name evidence="1" type="ORF">OWV82_006080</name>
</gene>
<comment type="caution">
    <text evidence="1">The sequence shown here is derived from an EMBL/GenBank/DDBJ whole genome shotgun (WGS) entry which is preliminary data.</text>
</comment>
<sequence>METTRHTCIKLEITDASDPIFVKGTWFHTHFELSITDGLNAWLCNASQEQVRERAAQWDQPVTEYIGLAERYLGFQQPGSAYGFTDAADGCKRLSWTFEKEGTKLEWRWKCGPAPNSKKVTAGILDFLMDANIRLSDEVVTKTQSFERLKVEAEKCLAQSERFSNEKVEFESAIYAKFLGVLNSKKAKLRDLRDQLLKQEVKRDLPQEEEESTDKTESFDEVSDDGKSEEEPVKDITSTSKGAPASGARGRKRITRK</sequence>
<organism evidence="1 2">
    <name type="scientific">Melia azedarach</name>
    <name type="common">Chinaberry tree</name>
    <dbReference type="NCBI Taxonomy" id="155640"/>
    <lineage>
        <taxon>Eukaryota</taxon>
        <taxon>Viridiplantae</taxon>
        <taxon>Streptophyta</taxon>
        <taxon>Embryophyta</taxon>
        <taxon>Tracheophyta</taxon>
        <taxon>Spermatophyta</taxon>
        <taxon>Magnoliopsida</taxon>
        <taxon>eudicotyledons</taxon>
        <taxon>Gunneridae</taxon>
        <taxon>Pentapetalae</taxon>
        <taxon>rosids</taxon>
        <taxon>malvids</taxon>
        <taxon>Sapindales</taxon>
        <taxon>Meliaceae</taxon>
        <taxon>Melia</taxon>
    </lineage>
</organism>
<keyword evidence="2" id="KW-1185">Reference proteome</keyword>
<proteinExistence type="predicted"/>
<reference evidence="1 2" key="1">
    <citation type="journal article" date="2023" name="Science">
        <title>Complex scaffold remodeling in plant triterpene biosynthesis.</title>
        <authorList>
            <person name="De La Pena R."/>
            <person name="Hodgson H."/>
            <person name="Liu J.C."/>
            <person name="Stephenson M.J."/>
            <person name="Martin A.C."/>
            <person name="Owen C."/>
            <person name="Harkess A."/>
            <person name="Leebens-Mack J."/>
            <person name="Jimenez L.E."/>
            <person name="Osbourn A."/>
            <person name="Sattely E.S."/>
        </authorList>
    </citation>
    <scope>NUCLEOTIDE SEQUENCE [LARGE SCALE GENOMIC DNA]</scope>
    <source>
        <strain evidence="2">cv. JPN11</strain>
        <tissue evidence="1">Leaf</tissue>
    </source>
</reference>
<dbReference type="Proteomes" id="UP001164539">
    <property type="component" value="Chromosome 3"/>
</dbReference>
<accession>A0ACC1YHC4</accession>
<evidence type="ECO:0000313" key="2">
    <source>
        <dbReference type="Proteomes" id="UP001164539"/>
    </source>
</evidence>
<name>A0ACC1YHC4_MELAZ</name>
<protein>
    <submittedName>
        <fullName evidence="1">DNA-repair protein XRCC4</fullName>
    </submittedName>
</protein>
<dbReference type="EMBL" id="CM051396">
    <property type="protein sequence ID" value="KAJ4722612.1"/>
    <property type="molecule type" value="Genomic_DNA"/>
</dbReference>